<accession>A0ABP7RVM8</accession>
<protein>
    <submittedName>
        <fullName evidence="1">Uncharacterized protein</fullName>
    </submittedName>
</protein>
<dbReference type="RefSeq" id="WP_344869850.1">
    <property type="nucleotide sequence ID" value="NZ_BAABBP010000031.1"/>
</dbReference>
<evidence type="ECO:0000313" key="2">
    <source>
        <dbReference type="Proteomes" id="UP001501627"/>
    </source>
</evidence>
<reference evidence="2" key="1">
    <citation type="journal article" date="2019" name="Int. J. Syst. Evol. Microbiol.">
        <title>The Global Catalogue of Microorganisms (GCM) 10K type strain sequencing project: providing services to taxonomists for standard genome sequencing and annotation.</title>
        <authorList>
            <consortium name="The Broad Institute Genomics Platform"/>
            <consortium name="The Broad Institute Genome Sequencing Center for Infectious Disease"/>
            <person name="Wu L."/>
            <person name="Ma J."/>
        </authorList>
    </citation>
    <scope>NUCLEOTIDE SEQUENCE [LARGE SCALE GENOMIC DNA]</scope>
    <source>
        <strain evidence="2">JCM 17561</strain>
    </source>
</reference>
<name>A0ABP7RVM8_9BURK</name>
<sequence>MNNVMEALPCAGETESWTSPSKIAQTIRACGLVPTFTEGGWGVRFPDDGLPAWTEELWPEGTEVPDSIRWLDGYPDPAPEKKDRWDNPYRRHMLKQFAETAVPRATGTPIPPDVARSAGFTQAFDKACIMLTFECDGRPEPTLANVARALTLYGIGCVRRTERGRIDLETVDTPDYRTSPAAQAMPLSTPDAIAFLRTAVIRWFCFDPGKARVKECLDMALALGQMDWASNCADELGAW</sequence>
<dbReference type="Proteomes" id="UP001501627">
    <property type="component" value="Unassembled WGS sequence"/>
</dbReference>
<dbReference type="EMBL" id="BAABBP010000031">
    <property type="protein sequence ID" value="GAA4002625.1"/>
    <property type="molecule type" value="Genomic_DNA"/>
</dbReference>
<gene>
    <name evidence="1" type="ORF">GCM10022279_28200</name>
</gene>
<organism evidence="1 2">
    <name type="scientific">Comamonas faecalis</name>
    <dbReference type="NCBI Taxonomy" id="1387849"/>
    <lineage>
        <taxon>Bacteria</taxon>
        <taxon>Pseudomonadati</taxon>
        <taxon>Pseudomonadota</taxon>
        <taxon>Betaproteobacteria</taxon>
        <taxon>Burkholderiales</taxon>
        <taxon>Comamonadaceae</taxon>
        <taxon>Comamonas</taxon>
    </lineage>
</organism>
<comment type="caution">
    <text evidence="1">The sequence shown here is derived from an EMBL/GenBank/DDBJ whole genome shotgun (WGS) entry which is preliminary data.</text>
</comment>
<keyword evidence="2" id="KW-1185">Reference proteome</keyword>
<evidence type="ECO:0000313" key="1">
    <source>
        <dbReference type="EMBL" id="GAA4002625.1"/>
    </source>
</evidence>
<proteinExistence type="predicted"/>